<gene>
    <name evidence="1" type="ORF">HGUI_03023</name>
</gene>
<accession>A0A1L0D111</accession>
<evidence type="ECO:0000313" key="2">
    <source>
        <dbReference type="Proteomes" id="UP000183365"/>
    </source>
</evidence>
<sequence>MSIKQFDLRQSYLIDKPEVYIHSNDYVLSDTESIISELEEKEEEPIEIKVEKSFISKDEDNEQFETFFKDILQDLNNEMIIEKYTKTNQLKDEDDWGWEDDLDITNTYSLPRFIIKLLDMNLKNMIVFKTILHVLLKKMYTLYGSDTLKNLYGLMDYLIDNNTSYVGMVRDFIFSIIDDINYNDNILERVQQYVNVLPLDDNLVNQKEVLLNVLDRLSGSCDQEVSFLVKRKIIEWYKEHNRKITEDLLERLNSF</sequence>
<dbReference type="OrthoDB" id="3973373at2759"/>
<proteinExistence type="predicted"/>
<evidence type="ECO:0000313" key="1">
    <source>
        <dbReference type="EMBL" id="SGZ40823.1"/>
    </source>
</evidence>
<name>A0A1L0D111_9ASCO</name>
<dbReference type="VEuPathDB" id="FungiDB:HGUI_03023"/>
<protein>
    <submittedName>
        <fullName evidence="1">Uncharacterized protein</fullName>
    </submittedName>
</protein>
<organism evidence="1 2">
    <name type="scientific">Hanseniaspora guilliermondii</name>
    <dbReference type="NCBI Taxonomy" id="56406"/>
    <lineage>
        <taxon>Eukaryota</taxon>
        <taxon>Fungi</taxon>
        <taxon>Dikarya</taxon>
        <taxon>Ascomycota</taxon>
        <taxon>Saccharomycotina</taxon>
        <taxon>Saccharomycetes</taxon>
        <taxon>Saccharomycodales</taxon>
        <taxon>Saccharomycodaceae</taxon>
        <taxon>Hanseniaspora</taxon>
    </lineage>
</organism>
<dbReference type="EMBL" id="FQNF01000065">
    <property type="protein sequence ID" value="SGZ40823.1"/>
    <property type="molecule type" value="Genomic_DNA"/>
</dbReference>
<dbReference type="AlphaFoldDB" id="A0A1L0D111"/>
<keyword evidence="2" id="KW-1185">Reference proteome</keyword>
<dbReference type="Proteomes" id="UP000183365">
    <property type="component" value="Unassembled WGS sequence"/>
</dbReference>
<reference evidence="2" key="1">
    <citation type="submission" date="2016-11" db="EMBL/GenBank/DDBJ databases">
        <authorList>
            <person name="Guldener U."/>
        </authorList>
    </citation>
    <scope>NUCLEOTIDE SEQUENCE [LARGE SCALE GENOMIC DNA]</scope>
</reference>